<dbReference type="GO" id="GO:0016504">
    <property type="term" value="F:peptidase activator activity"/>
    <property type="evidence" value="ECO:0007669"/>
    <property type="project" value="InterPro"/>
</dbReference>
<keyword evidence="7" id="KW-0234">DNA repair</keyword>
<evidence type="ECO:0000259" key="9">
    <source>
        <dbReference type="Pfam" id="PF11919"/>
    </source>
</evidence>
<dbReference type="InterPro" id="IPR016024">
    <property type="entry name" value="ARM-type_fold"/>
</dbReference>
<dbReference type="EMBL" id="FZQP02005001">
    <property type="protein sequence ID" value="VVD00857.1"/>
    <property type="molecule type" value="Genomic_DNA"/>
</dbReference>
<dbReference type="InterPro" id="IPR055455">
    <property type="entry name" value="HEAT_PSME4"/>
</dbReference>
<evidence type="ECO:0008006" key="14">
    <source>
        <dbReference type="Google" id="ProtNLM"/>
    </source>
</evidence>
<evidence type="ECO:0000256" key="8">
    <source>
        <dbReference type="ARBA" id="ARBA00023242"/>
    </source>
</evidence>
<dbReference type="Pfam" id="PF16507">
    <property type="entry name" value="HEAT_PSME4_mid"/>
    <property type="match status" value="1"/>
</dbReference>
<evidence type="ECO:0000256" key="4">
    <source>
        <dbReference type="ARBA" id="ARBA00022490"/>
    </source>
</evidence>
<dbReference type="InterPro" id="IPR011989">
    <property type="entry name" value="ARM-like"/>
</dbReference>
<evidence type="ECO:0000313" key="13">
    <source>
        <dbReference type="Proteomes" id="UP000324832"/>
    </source>
</evidence>
<keyword evidence="13" id="KW-1185">Reference proteome</keyword>
<evidence type="ECO:0000256" key="1">
    <source>
        <dbReference type="ARBA" id="ARBA00004324"/>
    </source>
</evidence>
<reference evidence="12 13" key="1">
    <citation type="submission" date="2017-07" db="EMBL/GenBank/DDBJ databases">
        <authorList>
            <person name="Talla V."/>
            <person name="Backstrom N."/>
        </authorList>
    </citation>
    <scope>NUCLEOTIDE SEQUENCE [LARGE SCALE GENOMIC DNA]</scope>
</reference>
<evidence type="ECO:0000259" key="10">
    <source>
        <dbReference type="Pfam" id="PF16507"/>
    </source>
</evidence>
<name>A0A5E4QT32_9NEOP</name>
<evidence type="ECO:0000256" key="5">
    <source>
        <dbReference type="ARBA" id="ARBA00022737"/>
    </source>
</evidence>
<dbReference type="InterPro" id="IPR035309">
    <property type="entry name" value="PSME4"/>
</dbReference>
<dbReference type="GO" id="GO:0006281">
    <property type="term" value="P:DNA repair"/>
    <property type="evidence" value="ECO:0007669"/>
    <property type="project" value="UniProtKB-KW"/>
</dbReference>
<gene>
    <name evidence="12" type="ORF">LSINAPIS_LOCUS11410</name>
</gene>
<keyword evidence="6" id="KW-0227">DNA damage</keyword>
<evidence type="ECO:0000256" key="6">
    <source>
        <dbReference type="ARBA" id="ARBA00022763"/>
    </source>
</evidence>
<sequence length="1631" mass="184056">MSSVSKSFCHNSLVGNVINFFCIDPDPILNMIHDDEFEKSVTTDERIKTLGFKPQKEILANHLLPYAAELDEESNRFLAQVKTNLAKAVMLREMKPACGVWSSRLMKYIRIYGLKFGKEDHIAFIKLVYELILIPDLEPGKVHKFTTLFIMLTKKRYLISPEELTLPWRPLYEVGIRLFHKKSSHIGLFHYMQHNHSDNREASITDLVRKLISGSGLHDALQLFGFAPPTDEEPISLESSYISMVKCARPNPGAVDWSSHVPKMFMRFLHALNLPVSYKDMQHPRHHNIDGVVLKQLKSFLGGVESYLHSANAGRWSFKLRDLLRKLAKEFLNRVRREREKKYSESWENTTPASYKLRKEDIDEFVAIVLEPTLQAVYSRSGAMDISGALLSLATLRPALVIPPLLDKLQTALTSLTEPHRVTAAITAVAAVARPLLRGADAGYPDGCISVVPLLTAVLPGLDPNDIKKTIVTLHMYLMFSTMMPFIDCSSAPEYWPDLTEEERLVCEATAQFEDFVLVFFDKVFTIIQSCVTEHARLDTKDTDCLRSKTDAVTESGISTAAQGILTQCSPKIFKEALRKFKAFATESTFETNVSGSMVGTLLRVFARVDPEPTAAAFLPDLCRELLELLSTDEALREENPPRELVYRLVLLKEVVGCEGTVILKYIPQILPVLDRALKLHSLYALKRACDTLNTIMSVLSTVELKEIRCLTKDYGDAPRTWLPIREWGKGCRLKDADFKWHVPNEEEAKCAQMLSDRYLKPEVERLQQWLAGEKTICRERMNRSESQVPALKMPLTTGVRHEVTLHGANMRVALTALLTKVQAKMLAEKTDDTRGLEMLIQVWERVVVMKSFRAGPSLEGRIRLYNSLERAFDGRGGACKYSSARLRMLVADSARLLDESRLELVCDAGITPCAVEALSALYELSIYTYSSVRLYWILMHYPYSYRVLIPKILSLLPSIGEGDEEHARHKGALFILLGPKSTPVIAKHDWKAIRDLWSAVLRAPLSEKPSIHRLEQAFADTLHRQLPTINTRLTMSKQSVQLARVLLTPEQLNDPEFVKQLEKAEEREKAQSDDAERAYYELIDNLVNFAETFNGQWRRLELVMQMLTCCPSLQSPYPPRALLLFCRSLLHENIAVRRAAQRLTMKDLDWAIWSEDKVLKTDEEWDKPWLRNLMYGFYAWPKEIEFFSNEQNINRLVNFLTVEEKKGKDKFSGIRFTMLRLLFAHFGERVSGQLLQQAQQCAGQSDEAKQRFAAEVAAAGLRAPRYWPRDRALRMQKAAVDIVVAATGVEKMDPTRGHEVLQSLMQLCTPEPTRGQIADQKTSFVTCARLYALQNIRETVGSLLMTIFNVELVFPGGDRGRAPCLKDFLDSPGTEDDTQALEEMVKAGPSVDKALVKRLTSAPPRMYGTAGARREWPHGGAVRAGGRGLRRGRARTAAAARGAAAGGRRLPGGAGAGDPLRAGLRRAGAAGHRQMCYRSWWARLACLDYALPLLFYGLPLLCAVPERAVRAENFALTLMRDARVEDEESTLRSLNRSCRSKELRERHCGVLGLCAYLSSRPYSLGPKLGDVLAELARHINAPDPIPATIRAALADFRRTHQDDWPKHREQLTEEELDLLADLTSPPTYCA</sequence>
<comment type="similarity">
    <text evidence="3">Belongs to the BLM10 family.</text>
</comment>
<dbReference type="SUPFAM" id="SSF48371">
    <property type="entry name" value="ARM repeat"/>
    <property type="match status" value="1"/>
</dbReference>
<accession>A0A5E4QT32</accession>
<evidence type="ECO:0000256" key="2">
    <source>
        <dbReference type="ARBA" id="ARBA00004496"/>
    </source>
</evidence>
<dbReference type="PANTHER" id="PTHR32170">
    <property type="entry name" value="PROTEASOME ACTIVATOR COMPLEX SUBUNIT 4"/>
    <property type="match status" value="1"/>
</dbReference>
<dbReference type="InterPro" id="IPR032430">
    <property type="entry name" value="Blm10_mid"/>
</dbReference>
<dbReference type="GO" id="GO:0005829">
    <property type="term" value="C:cytosol"/>
    <property type="evidence" value="ECO:0007669"/>
    <property type="project" value="TreeGrafter"/>
</dbReference>
<dbReference type="Pfam" id="PF11919">
    <property type="entry name" value="PSME4_C"/>
    <property type="match status" value="1"/>
</dbReference>
<dbReference type="GO" id="GO:0016607">
    <property type="term" value="C:nuclear speck"/>
    <property type="evidence" value="ECO:0007669"/>
    <property type="project" value="UniProtKB-SubCell"/>
</dbReference>
<dbReference type="Pfam" id="PF23096">
    <property type="entry name" value="HEAT_PSME4"/>
    <property type="match status" value="1"/>
</dbReference>
<keyword evidence="5" id="KW-0677">Repeat</keyword>
<proteinExistence type="inferred from homology"/>
<feature type="domain" description="Proteasome activator complex subunit 4-like HEAT repeat-like" evidence="11">
    <location>
        <begin position="1185"/>
        <end position="1277"/>
    </location>
</feature>
<keyword evidence="8" id="KW-0539">Nucleus</keyword>
<dbReference type="Proteomes" id="UP000324832">
    <property type="component" value="Unassembled WGS sequence"/>
</dbReference>
<evidence type="ECO:0000259" key="11">
    <source>
        <dbReference type="Pfam" id="PF23096"/>
    </source>
</evidence>
<dbReference type="Gene3D" id="1.25.10.10">
    <property type="entry name" value="Leucine-rich Repeat Variant"/>
    <property type="match status" value="1"/>
</dbReference>
<keyword evidence="4" id="KW-0963">Cytoplasm</keyword>
<dbReference type="PANTHER" id="PTHR32170:SF3">
    <property type="entry name" value="PROTEASOME ACTIVATOR COMPLEX SUBUNIT 4"/>
    <property type="match status" value="1"/>
</dbReference>
<feature type="domain" description="Proteasome activator complex subunit 4 C-terminal" evidence="9">
    <location>
        <begin position="1545"/>
        <end position="1631"/>
    </location>
</feature>
<evidence type="ECO:0000313" key="12">
    <source>
        <dbReference type="EMBL" id="VVD00857.1"/>
    </source>
</evidence>
<comment type="subcellular location">
    <subcellularLocation>
        <location evidence="2">Cytoplasm</location>
    </subcellularLocation>
    <subcellularLocation>
        <location evidence="1">Nucleus speckle</location>
    </subcellularLocation>
</comment>
<feature type="non-terminal residue" evidence="12">
    <location>
        <position position="1631"/>
    </location>
</feature>
<dbReference type="GO" id="GO:0010499">
    <property type="term" value="P:proteasomal ubiquitin-independent protein catabolic process"/>
    <property type="evidence" value="ECO:0007669"/>
    <property type="project" value="TreeGrafter"/>
</dbReference>
<dbReference type="InterPro" id="IPR021843">
    <property type="entry name" value="PSME4_C"/>
</dbReference>
<dbReference type="GO" id="GO:0070628">
    <property type="term" value="F:proteasome binding"/>
    <property type="evidence" value="ECO:0007669"/>
    <property type="project" value="InterPro"/>
</dbReference>
<protein>
    <recommendedName>
        <fullName evidence="14">Proteasome activator Blm10 mid region domain-containing protein</fullName>
    </recommendedName>
</protein>
<feature type="domain" description="Proteasome activator Blm10 middle HEAT repeats region" evidence="10">
    <location>
        <begin position="297"/>
        <end position="775"/>
    </location>
</feature>
<evidence type="ECO:0000256" key="3">
    <source>
        <dbReference type="ARBA" id="ARBA00005739"/>
    </source>
</evidence>
<evidence type="ECO:0000256" key="7">
    <source>
        <dbReference type="ARBA" id="ARBA00023204"/>
    </source>
</evidence>
<organism evidence="12 13">
    <name type="scientific">Leptidea sinapis</name>
    <dbReference type="NCBI Taxonomy" id="189913"/>
    <lineage>
        <taxon>Eukaryota</taxon>
        <taxon>Metazoa</taxon>
        <taxon>Ecdysozoa</taxon>
        <taxon>Arthropoda</taxon>
        <taxon>Hexapoda</taxon>
        <taxon>Insecta</taxon>
        <taxon>Pterygota</taxon>
        <taxon>Neoptera</taxon>
        <taxon>Endopterygota</taxon>
        <taxon>Lepidoptera</taxon>
        <taxon>Glossata</taxon>
        <taxon>Ditrysia</taxon>
        <taxon>Papilionoidea</taxon>
        <taxon>Pieridae</taxon>
        <taxon>Dismorphiinae</taxon>
        <taxon>Leptidea</taxon>
    </lineage>
</organism>